<evidence type="ECO:0000256" key="3">
    <source>
        <dbReference type="ARBA" id="ARBA00022705"/>
    </source>
</evidence>
<dbReference type="InterPro" id="IPR005339">
    <property type="entry name" value="GINS_Psf1"/>
</dbReference>
<evidence type="ECO:0000256" key="5">
    <source>
        <dbReference type="RuleBase" id="RU368085"/>
    </source>
</evidence>
<dbReference type="GO" id="GO:1902983">
    <property type="term" value="P:DNA strand elongation involved in mitotic DNA replication"/>
    <property type="evidence" value="ECO:0007669"/>
    <property type="project" value="TreeGrafter"/>
</dbReference>
<reference evidence="7" key="1">
    <citation type="submission" date="2018-11" db="EMBL/GenBank/DDBJ databases">
        <title>Henneguya salminicola genome and transcriptome.</title>
        <authorList>
            <person name="Yahalomi D."/>
            <person name="Atkinson S.D."/>
            <person name="Neuhof M."/>
            <person name="Chang E.S."/>
            <person name="Philippe H."/>
            <person name="Cartwright P."/>
            <person name="Bartholomew J.L."/>
            <person name="Huchon D."/>
        </authorList>
    </citation>
    <scope>NUCLEOTIDE SEQUENCE</scope>
    <source>
        <strain evidence="7">Hz1</strain>
        <tissue evidence="7">Whole</tissue>
    </source>
</reference>
<dbReference type="InterPro" id="IPR021151">
    <property type="entry name" value="GINS_A"/>
</dbReference>
<keyword evidence="3 5" id="KW-0235">DNA replication</keyword>
<evidence type="ECO:0000256" key="4">
    <source>
        <dbReference type="ARBA" id="ARBA00023242"/>
    </source>
</evidence>
<dbReference type="SUPFAM" id="SSF158573">
    <property type="entry name" value="GINS helical bundle-like"/>
    <property type="match status" value="1"/>
</dbReference>
<feature type="domain" description="GINS subunit" evidence="6">
    <location>
        <begin position="49"/>
        <end position="127"/>
    </location>
</feature>
<name>A0A6G3MJD4_HENSL</name>
<dbReference type="Pfam" id="PF05916">
    <property type="entry name" value="Sld5"/>
    <property type="match status" value="1"/>
</dbReference>
<evidence type="ECO:0000256" key="1">
    <source>
        <dbReference type="ARBA" id="ARBA00004123"/>
    </source>
</evidence>
<accession>A0A6G3MJD4</accession>
<dbReference type="AlphaFoldDB" id="A0A6G3MJD4"/>
<sequence>MYGEKAVEIIKELLRENEGEISKYNEEGVNAITQEINTLFSNNMQEVSLSNGEDASYFPGIQLRHSCIEHNKRCILSYAHHRITKLRNIRWDIGAILEDNIQDRLSKNEKEFFYRYCQNLDKYIEKIGLDITKVYLIY</sequence>
<keyword evidence="4 5" id="KW-0539">Nucleus</keyword>
<dbReference type="CDD" id="cd11710">
    <property type="entry name" value="GINS_A_psf1"/>
    <property type="match status" value="1"/>
</dbReference>
<evidence type="ECO:0000259" key="6">
    <source>
        <dbReference type="Pfam" id="PF05916"/>
    </source>
</evidence>
<dbReference type="Gene3D" id="1.20.58.1030">
    <property type="match status" value="1"/>
</dbReference>
<proteinExistence type="inferred from homology"/>
<comment type="similarity">
    <text evidence="2 5">Belongs to the GINS1/PSF1 family.</text>
</comment>
<dbReference type="PANTHER" id="PTHR12914">
    <property type="entry name" value="PARTNER OF SLD5"/>
    <property type="match status" value="1"/>
</dbReference>
<organism evidence="7">
    <name type="scientific">Henneguya salminicola</name>
    <name type="common">Myxosporean</name>
    <dbReference type="NCBI Taxonomy" id="69463"/>
    <lineage>
        <taxon>Eukaryota</taxon>
        <taxon>Metazoa</taxon>
        <taxon>Cnidaria</taxon>
        <taxon>Myxozoa</taxon>
        <taxon>Myxosporea</taxon>
        <taxon>Bivalvulida</taxon>
        <taxon>Platysporina</taxon>
        <taxon>Myxobolidae</taxon>
        <taxon>Henneguya</taxon>
    </lineage>
</organism>
<dbReference type="InterPro" id="IPR036224">
    <property type="entry name" value="GINS_bundle-like_dom_sf"/>
</dbReference>
<comment type="subunit">
    <text evidence="5">Component of the GINS complex.</text>
</comment>
<dbReference type="PANTHER" id="PTHR12914:SF2">
    <property type="entry name" value="DNA REPLICATION COMPLEX GINS PROTEIN PSF1"/>
    <property type="match status" value="1"/>
</dbReference>
<dbReference type="EMBL" id="GHBP01006492">
    <property type="protein sequence ID" value="NDJ94094.1"/>
    <property type="molecule type" value="Transcribed_RNA"/>
</dbReference>
<evidence type="ECO:0000313" key="7">
    <source>
        <dbReference type="EMBL" id="NDJ94094.1"/>
    </source>
</evidence>
<dbReference type="GO" id="GO:0000811">
    <property type="term" value="C:GINS complex"/>
    <property type="evidence" value="ECO:0007669"/>
    <property type="project" value="UniProtKB-UniRule"/>
</dbReference>
<comment type="subcellular location">
    <subcellularLocation>
        <location evidence="1 5">Nucleus</location>
    </subcellularLocation>
</comment>
<evidence type="ECO:0000256" key="2">
    <source>
        <dbReference type="ARBA" id="ARBA00006677"/>
    </source>
</evidence>
<protein>
    <recommendedName>
        <fullName evidence="5">DNA replication complex GINS protein PSF1</fullName>
    </recommendedName>
</protein>
<comment type="function">
    <text evidence="5">Required for correct functioning of the GINS complex, a complex that plays an essential role in the initiation of DNA replication, and progression of DNA replication forks. GINS complex seems to bind preferentially to single-stranded DNA.</text>
</comment>